<evidence type="ECO:0000313" key="5">
    <source>
        <dbReference type="EMBL" id="KAH8482382.1"/>
    </source>
</evidence>
<feature type="region of interest" description="Disordered" evidence="4">
    <location>
        <begin position="358"/>
        <end position="403"/>
    </location>
</feature>
<comment type="similarity">
    <text evidence="2">Belongs to the IQD family.</text>
</comment>
<keyword evidence="6" id="KW-1185">Reference proteome</keyword>
<dbReference type="Gene3D" id="1.20.5.190">
    <property type="match status" value="1"/>
</dbReference>
<evidence type="ECO:0000256" key="1">
    <source>
        <dbReference type="ARBA" id="ARBA00022860"/>
    </source>
</evidence>
<dbReference type="GO" id="GO:0005516">
    <property type="term" value="F:calmodulin binding"/>
    <property type="evidence" value="ECO:0007669"/>
    <property type="project" value="UniProtKB-KW"/>
</dbReference>
<evidence type="ECO:0000256" key="3">
    <source>
        <dbReference type="ARBA" id="ARBA00045534"/>
    </source>
</evidence>
<reference evidence="5" key="1">
    <citation type="journal article" date="2021" name="J. Hered.">
        <title>Genome Assembly of Salicaceae Populus deltoides (Eastern Cottonwood) I-69 Based on Nanopore Sequencing and Hi-C Technologies.</title>
        <authorList>
            <person name="Bai S."/>
            <person name="Wu H."/>
            <person name="Zhang J."/>
            <person name="Pan Z."/>
            <person name="Zhao W."/>
            <person name="Li Z."/>
            <person name="Tong C."/>
        </authorList>
    </citation>
    <scope>NUCLEOTIDE SEQUENCE</scope>
    <source>
        <tissue evidence="5">Leaf</tissue>
    </source>
</reference>
<evidence type="ECO:0000313" key="6">
    <source>
        <dbReference type="Proteomes" id="UP000807159"/>
    </source>
</evidence>
<feature type="compositionally biased region" description="Polar residues" evidence="4">
    <location>
        <begin position="317"/>
        <end position="330"/>
    </location>
</feature>
<feature type="compositionally biased region" description="Basic and acidic residues" evidence="4">
    <location>
        <begin position="386"/>
        <end position="403"/>
    </location>
</feature>
<comment type="caution">
    <text evidence="5">The sequence shown here is derived from an EMBL/GenBank/DDBJ whole genome shotgun (WGS) entry which is preliminary data.</text>
</comment>
<proteinExistence type="inferred from homology"/>
<comment type="function">
    <text evidence="3">May be involved in cooperative interactions with calmodulins or calmodulin-like proteins. Recruits calmodulin proteins to microtubules, thus being a potential scaffold in cellular signaling and trafficking. May associate with nucleic acids and regulate gene expression at the transcriptional or post-transcriptional level.</text>
</comment>
<dbReference type="SUPFAM" id="SSF52540">
    <property type="entry name" value="P-loop containing nucleoside triphosphate hydrolases"/>
    <property type="match status" value="1"/>
</dbReference>
<accession>A0A8T2WPP9</accession>
<dbReference type="InterPro" id="IPR027417">
    <property type="entry name" value="P-loop_NTPase"/>
</dbReference>
<dbReference type="SMART" id="SM00015">
    <property type="entry name" value="IQ"/>
    <property type="match status" value="2"/>
</dbReference>
<evidence type="ECO:0008006" key="7">
    <source>
        <dbReference type="Google" id="ProtNLM"/>
    </source>
</evidence>
<feature type="region of interest" description="Disordered" evidence="4">
    <location>
        <begin position="18"/>
        <end position="45"/>
    </location>
</feature>
<evidence type="ECO:0000256" key="2">
    <source>
        <dbReference type="ARBA" id="ARBA00024341"/>
    </source>
</evidence>
<feature type="compositionally biased region" description="Low complexity" evidence="4">
    <location>
        <begin position="288"/>
        <end position="306"/>
    </location>
</feature>
<gene>
    <name evidence="5" type="ORF">H0E87_029718</name>
</gene>
<evidence type="ECO:0000256" key="4">
    <source>
        <dbReference type="SAM" id="MobiDB-lite"/>
    </source>
</evidence>
<protein>
    <recommendedName>
        <fullName evidence="7">IQ-domain 6</fullName>
    </recommendedName>
</protein>
<keyword evidence="1" id="KW-0112">Calmodulin-binding</keyword>
<feature type="compositionally biased region" description="Polar residues" evidence="4">
    <location>
        <begin position="359"/>
        <end position="377"/>
    </location>
</feature>
<dbReference type="InterPro" id="IPR000048">
    <property type="entry name" value="IQ_motif_EF-hand-BS"/>
</dbReference>
<dbReference type="PANTHER" id="PTHR32295:SF95">
    <property type="entry name" value="PROTEIN IQ-DOMAIN 6"/>
    <property type="match status" value="1"/>
</dbReference>
<dbReference type="EMBL" id="JACEGQ020000018">
    <property type="protein sequence ID" value="KAH8482382.1"/>
    <property type="molecule type" value="Genomic_DNA"/>
</dbReference>
<name>A0A8T2WPP9_POPDE</name>
<dbReference type="Pfam" id="PF00612">
    <property type="entry name" value="IQ"/>
    <property type="match status" value="2"/>
</dbReference>
<organism evidence="5 6">
    <name type="scientific">Populus deltoides</name>
    <name type="common">Eastern poplar</name>
    <name type="synonym">Eastern cottonwood</name>
    <dbReference type="NCBI Taxonomy" id="3696"/>
    <lineage>
        <taxon>Eukaryota</taxon>
        <taxon>Viridiplantae</taxon>
        <taxon>Streptophyta</taxon>
        <taxon>Embryophyta</taxon>
        <taxon>Tracheophyta</taxon>
        <taxon>Spermatophyta</taxon>
        <taxon>Magnoliopsida</taxon>
        <taxon>eudicotyledons</taxon>
        <taxon>Gunneridae</taxon>
        <taxon>Pentapetalae</taxon>
        <taxon>rosids</taxon>
        <taxon>fabids</taxon>
        <taxon>Malpighiales</taxon>
        <taxon>Salicaceae</taxon>
        <taxon>Saliceae</taxon>
        <taxon>Populus</taxon>
    </lineage>
</organism>
<feature type="region of interest" description="Disordered" evidence="4">
    <location>
        <begin position="266"/>
        <end position="339"/>
    </location>
</feature>
<dbReference type="CDD" id="cd23767">
    <property type="entry name" value="IQCD"/>
    <property type="match status" value="1"/>
</dbReference>
<dbReference type="AlphaFoldDB" id="A0A8T2WPP9"/>
<dbReference type="PANTHER" id="PTHR32295">
    <property type="entry name" value="IQ-DOMAIN 5-RELATED"/>
    <property type="match status" value="1"/>
</dbReference>
<dbReference type="Proteomes" id="UP000807159">
    <property type="component" value="Chromosome 18"/>
</dbReference>
<dbReference type="PROSITE" id="PS50096">
    <property type="entry name" value="IQ"/>
    <property type="match status" value="2"/>
</dbReference>
<sequence length="403" mass="45142">MGASGKWVKSLVGFKKSDKDQDHVNGKSKKWKQWRSSSGDLGSSWKDFKGKHRAASEASGSSPLTDPFTTAMATVVRAPPKGFRVFRQVWAAIRIQTAFRGFLARRALRALKAVVRLQAIVRGRQVRKQAAVMLRCMQALVRVQARVGAHPVRMSIEGQAVQNMLNERHSKADLLKHAEEGWCDGKGTLEDVKSKLQMRQEGAFKRERAIAYSLAQKQWRSNPSSNTRTNSSVYSFKNQEFDKNSWGWSWLERWMAAKPWESRLMEQSHTDPSVTPPKPSSEFRFDESSASSSICTSTTPISGSTGLASDKTEESGNSRPNYMNLTESTKAKQKTSGHLSHRIQRQSMDEFQFLKKSGAFSNGDSKNSTGSGPSVNLSKPLCLPTRFDKNSTKQQRGMDHLYD</sequence>